<dbReference type="EnsemblPlants" id="QL08p030274:mrna">
    <property type="protein sequence ID" value="QL08p030274:mrna:CDS:1"/>
    <property type="gene ID" value="QL08p030274"/>
</dbReference>
<organism evidence="1 2">
    <name type="scientific">Quercus lobata</name>
    <name type="common">Valley oak</name>
    <dbReference type="NCBI Taxonomy" id="97700"/>
    <lineage>
        <taxon>Eukaryota</taxon>
        <taxon>Viridiplantae</taxon>
        <taxon>Streptophyta</taxon>
        <taxon>Embryophyta</taxon>
        <taxon>Tracheophyta</taxon>
        <taxon>Spermatophyta</taxon>
        <taxon>Magnoliopsida</taxon>
        <taxon>eudicotyledons</taxon>
        <taxon>Gunneridae</taxon>
        <taxon>Pentapetalae</taxon>
        <taxon>rosids</taxon>
        <taxon>fabids</taxon>
        <taxon>Fagales</taxon>
        <taxon>Fagaceae</taxon>
        <taxon>Quercus</taxon>
    </lineage>
</organism>
<dbReference type="EMBL" id="LRBV02000008">
    <property type="status" value="NOT_ANNOTATED_CDS"/>
    <property type="molecule type" value="Genomic_DNA"/>
</dbReference>
<dbReference type="InParanoid" id="A0A7N2MB57"/>
<dbReference type="OMA" id="WLSHEAV"/>
<evidence type="ECO:0000313" key="2">
    <source>
        <dbReference type="Proteomes" id="UP000594261"/>
    </source>
</evidence>
<dbReference type="Gramene" id="QL08p030274:mrna">
    <property type="protein sequence ID" value="QL08p030274:mrna:CDS:1"/>
    <property type="gene ID" value="QL08p030274"/>
</dbReference>
<reference evidence="1 2" key="1">
    <citation type="journal article" date="2016" name="G3 (Bethesda)">
        <title>First Draft Assembly and Annotation of the Genome of a California Endemic Oak Quercus lobata Nee (Fagaceae).</title>
        <authorList>
            <person name="Sork V.L."/>
            <person name="Fitz-Gibbon S.T."/>
            <person name="Puiu D."/>
            <person name="Crepeau M."/>
            <person name="Gugger P.F."/>
            <person name="Sherman R."/>
            <person name="Stevens K."/>
            <person name="Langley C.H."/>
            <person name="Pellegrini M."/>
            <person name="Salzberg S.L."/>
        </authorList>
    </citation>
    <scope>NUCLEOTIDE SEQUENCE [LARGE SCALE GENOMIC DNA]</scope>
    <source>
        <strain evidence="1 2">cv. SW786</strain>
    </source>
</reference>
<reference evidence="1" key="2">
    <citation type="submission" date="2021-01" db="UniProtKB">
        <authorList>
            <consortium name="EnsemblPlants"/>
        </authorList>
    </citation>
    <scope>IDENTIFICATION</scope>
</reference>
<accession>A0A7N2MB57</accession>
<proteinExistence type="predicted"/>
<name>A0A7N2MB57_QUELO</name>
<sequence>MGFRDIQAFNLALLAKQAWRLIHNTHSLVYRVYKPRYFPNCSFMDVELGNNPSYVWRSLLAARNIICEGSKWKVGDGRTIGVSTHNWLSHEAVFLGEQQQGLMVKDLIDGHKKQWDRERIFDLFAHRTRKEILEIPLQ</sequence>
<dbReference type="AlphaFoldDB" id="A0A7N2MB57"/>
<dbReference type="Proteomes" id="UP000594261">
    <property type="component" value="Chromosome 8"/>
</dbReference>
<evidence type="ECO:0000313" key="1">
    <source>
        <dbReference type="EnsemblPlants" id="QL08p030274:mrna:CDS:1"/>
    </source>
</evidence>
<keyword evidence="2" id="KW-1185">Reference proteome</keyword>
<protein>
    <submittedName>
        <fullName evidence="1">Uncharacterized protein</fullName>
    </submittedName>
</protein>